<dbReference type="Gene3D" id="3.40.190.10">
    <property type="entry name" value="Periplasmic binding protein-like II"/>
    <property type="match status" value="1"/>
</dbReference>
<evidence type="ECO:0000313" key="2">
    <source>
        <dbReference type="EMBL" id="MFD0869014.1"/>
    </source>
</evidence>
<dbReference type="Proteomes" id="UP001597120">
    <property type="component" value="Unassembled WGS sequence"/>
</dbReference>
<dbReference type="SUPFAM" id="SSF53850">
    <property type="entry name" value="Periplasmic binding protein-like II"/>
    <property type="match status" value="1"/>
</dbReference>
<keyword evidence="1" id="KW-0732">Signal</keyword>
<dbReference type="InterPro" id="IPR006059">
    <property type="entry name" value="SBP"/>
</dbReference>
<dbReference type="Pfam" id="PF01547">
    <property type="entry name" value="SBP_bac_1"/>
    <property type="match status" value="1"/>
</dbReference>
<feature type="signal peptide" evidence="1">
    <location>
        <begin position="1"/>
        <end position="24"/>
    </location>
</feature>
<dbReference type="PANTHER" id="PTHR43649:SF12">
    <property type="entry name" value="DIACETYLCHITOBIOSE BINDING PROTEIN DASA"/>
    <property type="match status" value="1"/>
</dbReference>
<protein>
    <submittedName>
        <fullName evidence="2">ABC transporter substrate-binding protein</fullName>
    </submittedName>
</protein>
<proteinExistence type="predicted"/>
<name>A0ABW3D9T1_9BACL</name>
<dbReference type="InterPro" id="IPR050490">
    <property type="entry name" value="Bact_solute-bd_prot1"/>
</dbReference>
<keyword evidence="3" id="KW-1185">Reference proteome</keyword>
<evidence type="ECO:0000313" key="3">
    <source>
        <dbReference type="Proteomes" id="UP001597120"/>
    </source>
</evidence>
<organism evidence="2 3">
    <name type="scientific">Paenibacillus residui</name>
    <dbReference type="NCBI Taxonomy" id="629724"/>
    <lineage>
        <taxon>Bacteria</taxon>
        <taxon>Bacillati</taxon>
        <taxon>Bacillota</taxon>
        <taxon>Bacilli</taxon>
        <taxon>Bacillales</taxon>
        <taxon>Paenibacillaceae</taxon>
        <taxon>Paenibacillus</taxon>
    </lineage>
</organism>
<dbReference type="RefSeq" id="WP_379287225.1">
    <property type="nucleotide sequence ID" value="NZ_JBHTIU010000027.1"/>
</dbReference>
<evidence type="ECO:0000256" key="1">
    <source>
        <dbReference type="SAM" id="SignalP"/>
    </source>
</evidence>
<dbReference type="PANTHER" id="PTHR43649">
    <property type="entry name" value="ARABINOSE-BINDING PROTEIN-RELATED"/>
    <property type="match status" value="1"/>
</dbReference>
<sequence length="456" mass="51323">MNKQGVIKLTSAVLLAALVTTACGQSKDPDNNASGGGSEKVKLTFWTNARHDADLIQDKIKHFNETNDSNIEIDFQIMTENYEQALQTAIQSDEAPDIFNAKMKLKFEDLVKMNAIQPLDEFLTPEMKSRFGEENLQIDRVNYLDGKIYSLPNYGSTFRLIYNKDLFAKAGLTEPPKSLDELVDYAKKITEAGKDEGAYGFGINMKNPAAAFERSLIPLMRINGDDYYDWKTGKYDFAKVKPYVEAFKKMADNQSILPGFESLDIDPLRNQFASGKIGMYFSLSAEPGVYDSQFPTEVDWDVAQVPTIDGNEPKGANYINGGGNWLYMSAKTKHKEAAWKFMEYMYSDDVLVPYYEQGKGISVVPSVLEKAKEPTLKNFNGFAPKDDAIWPAYVTHKVEGKAWQNVIAESILNVIPLDKAIEDLTKQYNTDLDNEEKNGKVKRVIIPDFDPRSSIK</sequence>
<dbReference type="EMBL" id="JBHTIU010000027">
    <property type="protein sequence ID" value="MFD0869014.1"/>
    <property type="molecule type" value="Genomic_DNA"/>
</dbReference>
<dbReference type="CDD" id="cd13585">
    <property type="entry name" value="PBP2_TMBP_like"/>
    <property type="match status" value="1"/>
</dbReference>
<reference evidence="3" key="1">
    <citation type="journal article" date="2019" name="Int. J. Syst. Evol. Microbiol.">
        <title>The Global Catalogue of Microorganisms (GCM) 10K type strain sequencing project: providing services to taxonomists for standard genome sequencing and annotation.</title>
        <authorList>
            <consortium name="The Broad Institute Genomics Platform"/>
            <consortium name="The Broad Institute Genome Sequencing Center for Infectious Disease"/>
            <person name="Wu L."/>
            <person name="Ma J."/>
        </authorList>
    </citation>
    <scope>NUCLEOTIDE SEQUENCE [LARGE SCALE GENOMIC DNA]</scope>
    <source>
        <strain evidence="3">CCUG 57263</strain>
    </source>
</reference>
<comment type="caution">
    <text evidence="2">The sequence shown here is derived from an EMBL/GenBank/DDBJ whole genome shotgun (WGS) entry which is preliminary data.</text>
</comment>
<accession>A0ABW3D9T1</accession>
<dbReference type="PROSITE" id="PS51257">
    <property type="entry name" value="PROKAR_LIPOPROTEIN"/>
    <property type="match status" value="1"/>
</dbReference>
<feature type="chain" id="PRO_5045693464" evidence="1">
    <location>
        <begin position="25"/>
        <end position="456"/>
    </location>
</feature>
<gene>
    <name evidence="2" type="ORF">ACFQ03_07620</name>
</gene>